<dbReference type="EMBL" id="PIQO01000037">
    <property type="protein sequence ID" value="PKR82553.1"/>
    <property type="molecule type" value="Genomic_DNA"/>
</dbReference>
<dbReference type="PANTHER" id="PTHR34351">
    <property type="entry name" value="SLR1927 PROTEIN-RELATED"/>
    <property type="match status" value="1"/>
</dbReference>
<proteinExistence type="predicted"/>
<evidence type="ECO:0000256" key="1">
    <source>
        <dbReference type="SAM" id="Phobius"/>
    </source>
</evidence>
<name>A0A2N3LDB3_9BACI</name>
<comment type="caution">
    <text evidence="3">The sequence shown here is derived from an EMBL/GenBank/DDBJ whole genome shotgun (WGS) entry which is preliminary data.</text>
</comment>
<keyword evidence="1" id="KW-0812">Transmembrane</keyword>
<sequence length="398" mass="45990">MKIKWKMKTWMKIVLLFITLGIVFSYAMFQGGFVSWFLFYSFTPFALYALLVAFYPMSDFKVERTFNGDSYSVGDKLEITISLERKVPFPLFFFVIQNDTTITEKSEELILYPWFKRGISVIYTVENLHRGEHIFGDITIKSGDFLGLILKNRVIRDSKTILVYPSYIDMVYRSIESRYEQGASASQIRLQNDSTMVTGVREYQPGDRFTWIDWKSTAKKNEMQTKEFEERQSHDISIVLDRTPSKSFESMVKFSASLIRTIIRHGGQIGIYSVGKEHSIFPIRGGEEHQHQLFYHLARVKADSNTPVYTILDGDKAFYQQAAAIMIVTSTLSQSLLDSSHKFTKRTGSVVIFVIKENGERVTHEENALHDQALRNGTYVRFLYDEGFRSALLGVKQR</sequence>
<keyword evidence="4" id="KW-1185">Reference proteome</keyword>
<feature type="transmembrane region" description="Helical" evidence="1">
    <location>
        <begin position="37"/>
        <end position="55"/>
    </location>
</feature>
<keyword evidence="1" id="KW-1133">Transmembrane helix</keyword>
<dbReference type="InterPro" id="IPR002881">
    <property type="entry name" value="DUF58"/>
</dbReference>
<dbReference type="PANTHER" id="PTHR34351:SF2">
    <property type="entry name" value="DUF58 DOMAIN-CONTAINING PROTEIN"/>
    <property type="match status" value="1"/>
</dbReference>
<organism evidence="3 4">
    <name type="scientific">Heyndrickxia camelliae</name>
    <dbReference type="NCBI Taxonomy" id="1707093"/>
    <lineage>
        <taxon>Bacteria</taxon>
        <taxon>Bacillati</taxon>
        <taxon>Bacillota</taxon>
        <taxon>Bacilli</taxon>
        <taxon>Bacillales</taxon>
        <taxon>Bacillaceae</taxon>
        <taxon>Heyndrickxia</taxon>
    </lineage>
</organism>
<protein>
    <submittedName>
        <fullName evidence="3">DUF58 domain-containing protein</fullName>
    </submittedName>
</protein>
<keyword evidence="1" id="KW-0472">Membrane</keyword>
<dbReference type="Proteomes" id="UP000233440">
    <property type="component" value="Unassembled WGS sequence"/>
</dbReference>
<accession>A0A2N3LDB3</accession>
<evidence type="ECO:0000313" key="4">
    <source>
        <dbReference type="Proteomes" id="UP000233440"/>
    </source>
</evidence>
<evidence type="ECO:0000259" key="2">
    <source>
        <dbReference type="Pfam" id="PF01882"/>
    </source>
</evidence>
<dbReference type="RefSeq" id="WP_101356676.1">
    <property type="nucleotide sequence ID" value="NZ_PIQO01000037.1"/>
</dbReference>
<dbReference type="OrthoDB" id="140416at2"/>
<feature type="domain" description="DUF58" evidence="2">
    <location>
        <begin position="200"/>
        <end position="361"/>
    </location>
</feature>
<dbReference type="Pfam" id="PF01882">
    <property type="entry name" value="DUF58"/>
    <property type="match status" value="1"/>
</dbReference>
<reference evidence="3 4" key="1">
    <citation type="submission" date="2017-11" db="EMBL/GenBank/DDBJ databases">
        <title>Bacillus camelliae sp. nov., isolated from pu'er tea.</title>
        <authorList>
            <person name="Niu L."/>
        </authorList>
    </citation>
    <scope>NUCLEOTIDE SEQUENCE [LARGE SCALE GENOMIC DNA]</scope>
    <source>
        <strain evidence="3 4">7578-1</strain>
    </source>
</reference>
<dbReference type="AlphaFoldDB" id="A0A2N3LDB3"/>
<gene>
    <name evidence="3" type="ORF">CWO92_23760</name>
</gene>
<evidence type="ECO:0000313" key="3">
    <source>
        <dbReference type="EMBL" id="PKR82553.1"/>
    </source>
</evidence>